<keyword evidence="1" id="KW-0812">Transmembrane</keyword>
<gene>
    <name evidence="2" type="ORF">ACFQ4G_16815</name>
</gene>
<proteinExistence type="predicted"/>
<keyword evidence="1" id="KW-0472">Membrane</keyword>
<evidence type="ECO:0000256" key="1">
    <source>
        <dbReference type="SAM" id="Phobius"/>
    </source>
</evidence>
<comment type="caution">
    <text evidence="2">The sequence shown here is derived from an EMBL/GenBank/DDBJ whole genome shotgun (WGS) entry which is preliminary data.</text>
</comment>
<feature type="transmembrane region" description="Helical" evidence="1">
    <location>
        <begin position="39"/>
        <end position="59"/>
    </location>
</feature>
<sequence>MGIGISLGLLVSAIVTGFGIVFASGLAGHPVYGQLPSDWGLSLVMMGTASLLAFGYFGWRRITGRA</sequence>
<keyword evidence="1" id="KW-1133">Transmembrane helix</keyword>
<dbReference type="EMBL" id="JBHTND010000025">
    <property type="protein sequence ID" value="MFD1303237.1"/>
    <property type="molecule type" value="Genomic_DNA"/>
</dbReference>
<dbReference type="RefSeq" id="WP_238208990.1">
    <property type="nucleotide sequence ID" value="NZ_JBHTND010000025.1"/>
</dbReference>
<protein>
    <submittedName>
        <fullName evidence="2">Uncharacterized protein</fullName>
    </submittedName>
</protein>
<dbReference type="Proteomes" id="UP001597176">
    <property type="component" value="Unassembled WGS sequence"/>
</dbReference>
<evidence type="ECO:0000313" key="2">
    <source>
        <dbReference type="EMBL" id="MFD1303237.1"/>
    </source>
</evidence>
<name>A0ABW3X1I7_9HYPH</name>
<evidence type="ECO:0000313" key="3">
    <source>
        <dbReference type="Proteomes" id="UP001597176"/>
    </source>
</evidence>
<keyword evidence="3" id="KW-1185">Reference proteome</keyword>
<accession>A0ABW3X1I7</accession>
<reference evidence="3" key="1">
    <citation type="journal article" date="2019" name="Int. J. Syst. Evol. Microbiol.">
        <title>The Global Catalogue of Microorganisms (GCM) 10K type strain sequencing project: providing services to taxonomists for standard genome sequencing and annotation.</title>
        <authorList>
            <consortium name="The Broad Institute Genomics Platform"/>
            <consortium name="The Broad Institute Genome Sequencing Center for Infectious Disease"/>
            <person name="Wu L."/>
            <person name="Ma J."/>
        </authorList>
    </citation>
    <scope>NUCLEOTIDE SEQUENCE [LARGE SCALE GENOMIC DNA]</scope>
    <source>
        <strain evidence="3">CCUG 56108</strain>
    </source>
</reference>
<organism evidence="2 3">
    <name type="scientific">Methylobacterium marchantiae</name>
    <dbReference type="NCBI Taxonomy" id="600331"/>
    <lineage>
        <taxon>Bacteria</taxon>
        <taxon>Pseudomonadati</taxon>
        <taxon>Pseudomonadota</taxon>
        <taxon>Alphaproteobacteria</taxon>
        <taxon>Hyphomicrobiales</taxon>
        <taxon>Methylobacteriaceae</taxon>
        <taxon>Methylobacterium</taxon>
    </lineage>
</organism>